<name>A0AAN9JY22_CANGL</name>
<reference evidence="1 2" key="1">
    <citation type="submission" date="2024-01" db="EMBL/GenBank/DDBJ databases">
        <title>The genomes of 5 underutilized Papilionoideae crops provide insights into root nodulation and disease resistanc.</title>
        <authorList>
            <person name="Jiang F."/>
        </authorList>
    </citation>
    <scope>NUCLEOTIDE SEQUENCE [LARGE SCALE GENOMIC DNA]</scope>
    <source>
        <strain evidence="1">LVBAO_FW01</strain>
        <tissue evidence="1">Leaves</tissue>
    </source>
</reference>
<dbReference type="Proteomes" id="UP001367508">
    <property type="component" value="Unassembled WGS sequence"/>
</dbReference>
<comment type="caution">
    <text evidence="1">The sequence shown here is derived from an EMBL/GenBank/DDBJ whole genome shotgun (WGS) entry which is preliminary data.</text>
</comment>
<protein>
    <submittedName>
        <fullName evidence="1">Uncharacterized protein</fullName>
    </submittedName>
</protein>
<proteinExistence type="predicted"/>
<dbReference type="EMBL" id="JAYMYQ010000011">
    <property type="protein sequence ID" value="KAK7306037.1"/>
    <property type="molecule type" value="Genomic_DNA"/>
</dbReference>
<evidence type="ECO:0000313" key="2">
    <source>
        <dbReference type="Proteomes" id="UP001367508"/>
    </source>
</evidence>
<keyword evidence="2" id="KW-1185">Reference proteome</keyword>
<accession>A0AAN9JY22</accession>
<sequence>MPTAGSLIFSIAKEHAILRVLIFGDVNKDFSGGMNDIEEFPNGDFIIKDGQFMKSYKTHDGESRELLRTTNIRGIIPRPLPLPALRSLYIRSPPTPYHHASALCVYCIIQLSARDLYPSVALWHGSLGLSFVVRFGPMYEFHLAFSNKKMVYGVRNLGCGGSRSAPNCMGQLLPTTRCDPHTHYDPICYGVRSFDCDSPKYVHEGYVGHALLSSPLHPRSQHAWYIICMYGCLHVSHRILGIAHNLLRAKGCICFKGLGLLLLQFLATTTTLAGPESMSRANVLAFKSEFQEWQQGCNLIIQFNSNRILDDSCLPFIRRDSLFQREKRNSIPMRSRLPHQNWEKRLWGLEGRKDGSDRALGIQVQAPIVVPKAAAAASARSRLTGHRIRYGRLLSTEYDPATLRVRVCYSTLLSLKAWMLWFPMALITHNERPCTSLDLRALQEYLVVVENGSGAVRGVVSGKHSVFGTAVGGETDDSHGGSPVAKAWPSACYHSTHEHMRKRCDITWCIRSRLQRQPPSILSL</sequence>
<dbReference type="AlphaFoldDB" id="A0AAN9JY22"/>
<evidence type="ECO:0000313" key="1">
    <source>
        <dbReference type="EMBL" id="KAK7306037.1"/>
    </source>
</evidence>
<organism evidence="1 2">
    <name type="scientific">Canavalia gladiata</name>
    <name type="common">Sword bean</name>
    <name type="synonym">Dolichos gladiatus</name>
    <dbReference type="NCBI Taxonomy" id="3824"/>
    <lineage>
        <taxon>Eukaryota</taxon>
        <taxon>Viridiplantae</taxon>
        <taxon>Streptophyta</taxon>
        <taxon>Embryophyta</taxon>
        <taxon>Tracheophyta</taxon>
        <taxon>Spermatophyta</taxon>
        <taxon>Magnoliopsida</taxon>
        <taxon>eudicotyledons</taxon>
        <taxon>Gunneridae</taxon>
        <taxon>Pentapetalae</taxon>
        <taxon>rosids</taxon>
        <taxon>fabids</taxon>
        <taxon>Fabales</taxon>
        <taxon>Fabaceae</taxon>
        <taxon>Papilionoideae</taxon>
        <taxon>50 kb inversion clade</taxon>
        <taxon>NPAAA clade</taxon>
        <taxon>indigoferoid/millettioid clade</taxon>
        <taxon>Phaseoleae</taxon>
        <taxon>Canavalia</taxon>
    </lineage>
</organism>
<gene>
    <name evidence="1" type="ORF">VNO77_43951</name>
</gene>